<dbReference type="InterPro" id="IPR001296">
    <property type="entry name" value="Glyco_trans_1"/>
</dbReference>
<dbReference type="GO" id="GO:0009103">
    <property type="term" value="P:lipopolysaccharide biosynthetic process"/>
    <property type="evidence" value="ECO:0007669"/>
    <property type="project" value="TreeGrafter"/>
</dbReference>
<reference evidence="4 5" key="1">
    <citation type="submission" date="2015-11" db="EMBL/GenBank/DDBJ databases">
        <title>Genomic analysis of 38 Legionella species identifies large and diverse effector repertoires.</title>
        <authorList>
            <person name="Burstein D."/>
            <person name="Amaro F."/>
            <person name="Zusman T."/>
            <person name="Lifshitz Z."/>
            <person name="Cohen O."/>
            <person name="Gilbert J.A."/>
            <person name="Pupko T."/>
            <person name="Shuman H.A."/>
            <person name="Segal G."/>
        </authorList>
    </citation>
    <scope>NUCLEOTIDE SEQUENCE [LARGE SCALE GENOMIC DNA]</scope>
    <source>
        <strain evidence="4 5">IMVS3376</strain>
    </source>
</reference>
<keyword evidence="1 4" id="KW-0808">Transferase</keyword>
<feature type="domain" description="Glycosyltransferase subfamily 4-like N-terminal" evidence="3">
    <location>
        <begin position="17"/>
        <end position="201"/>
    </location>
</feature>
<evidence type="ECO:0000256" key="1">
    <source>
        <dbReference type="ARBA" id="ARBA00022679"/>
    </source>
</evidence>
<dbReference type="EMBL" id="LNYY01000019">
    <property type="protein sequence ID" value="KTD69541.1"/>
    <property type="molecule type" value="Genomic_DNA"/>
</dbReference>
<feature type="domain" description="Glycosyl transferase family 1" evidence="2">
    <location>
        <begin position="615"/>
        <end position="786"/>
    </location>
</feature>
<evidence type="ECO:0000313" key="5">
    <source>
        <dbReference type="Proteomes" id="UP000054926"/>
    </source>
</evidence>
<gene>
    <name evidence="4" type="ORF">Lste_2699</name>
</gene>
<proteinExistence type="predicted"/>
<dbReference type="Proteomes" id="UP000054926">
    <property type="component" value="Unassembled WGS sequence"/>
</dbReference>
<dbReference type="Pfam" id="PF13439">
    <property type="entry name" value="Glyco_transf_4"/>
    <property type="match status" value="1"/>
</dbReference>
<dbReference type="PANTHER" id="PTHR46401:SF2">
    <property type="entry name" value="GLYCOSYLTRANSFERASE WBBK-RELATED"/>
    <property type="match status" value="1"/>
</dbReference>
<name>A0A0W0ZJZ0_9GAMM</name>
<keyword evidence="4" id="KW-0328">Glycosyltransferase</keyword>
<organism evidence="4 5">
    <name type="scientific">Legionella steelei</name>
    <dbReference type="NCBI Taxonomy" id="947033"/>
    <lineage>
        <taxon>Bacteria</taxon>
        <taxon>Pseudomonadati</taxon>
        <taxon>Pseudomonadota</taxon>
        <taxon>Gammaproteobacteria</taxon>
        <taxon>Legionellales</taxon>
        <taxon>Legionellaceae</taxon>
        <taxon>Legionella</taxon>
    </lineage>
</organism>
<dbReference type="Gene3D" id="3.40.50.2000">
    <property type="entry name" value="Glycogen Phosphorylase B"/>
    <property type="match status" value="5"/>
</dbReference>
<dbReference type="GO" id="GO:0016757">
    <property type="term" value="F:glycosyltransferase activity"/>
    <property type="evidence" value="ECO:0007669"/>
    <property type="project" value="UniProtKB-KW"/>
</dbReference>
<evidence type="ECO:0000259" key="3">
    <source>
        <dbReference type="Pfam" id="PF13439"/>
    </source>
</evidence>
<evidence type="ECO:0000259" key="2">
    <source>
        <dbReference type="Pfam" id="PF00534"/>
    </source>
</evidence>
<dbReference type="CDD" id="cd03809">
    <property type="entry name" value="GT4_MtfB-like"/>
    <property type="match status" value="2"/>
</dbReference>
<dbReference type="SUPFAM" id="SSF53756">
    <property type="entry name" value="UDP-Glycosyltransferase/glycogen phosphorylase"/>
    <property type="match status" value="3"/>
</dbReference>
<accession>A0A0W0ZJZ0</accession>
<sequence>MRIVLDLQGAQTASSIRGLGRYSLSLARAIAQNPRGHEIIIALNGHFEKTIEPIRGLFSGILPQKNIQVWTPPVYPASSDNSLLQQKISAHIYEAFLANLAPDLIHFLSFFEGYGNPATTSIDQFISVCPIVVSLHDLIPLIYTQDYLEPNTHYKEFYLRKIEQFKQATAWFAVSNSAAHEGESLLKLDKEKIVNTYEGCDSIFKKITIPHVEETILRKKFHLAQAFIMCAGATDVRKNHLSLIKAYAKLPALLRKQHQLAIVGDLPEHDKTTFLKLAKTCGLKEHECVITGKVTDLEMAKLYNLCHLFVFPSWHEGFGLPVLEAMSCGAAVIGSNTSSIPELINDADALFNPFDELAITNKMEEVLTNESFRLSLIENGLTQAQLFSWDKSAQCAVTEYEKIHAMMLEKKQPLNVGSKSRPRLAFVSPLPPEKTGIADYSTSLLSVLACYYDIHVIVEQKKVDSAIKAKFPVHDAAWFMKHSKEFDRIVYQFGNSPFHQYMLFLLKKAPGIVVLHDFFLSELFAWDTAKDESVWLQTLYQAHGYLALNCHLAQKNIKKKYPLNLSVLQQAQGIIVHSEHARQLANQWFPKNKTAHWAVIPHFAAPQSAPVNRIQSRAFLGLEMNELVICSFGFIAPTKLHQQIIEAWSHSTLARNKTCKLIFVGENHGGNYGSNLLQMIKQSPNAENILITGWVDKAIFEHYLAAADIGIQLRTDSRGETSGATLYCMSYGIPTIINKHGSMGEFPDDAFWALPDEFTKEQLVEALERLHDDLDLRISLGKNARNISETQYALNLCAKQYETAIEGFYKKSKANTPQLIQSLVHIEPGNFFMDPQEELAVVRSIAQNSSLPVASKLLFLDISGTVGTQLKTGIERVSLALTRTLILSPHSGYRVEPVYLSNQNGQWHYRYARQYTATLLGLPAHTFVDDIVDFNKDDILLGLDLDRDKVIQASQQGLYRQLRNWGLSVYFIIHDLLPILLEQHFPPNTYETHFLWLKAVAQLDGAICISKTVMSEMQQWLEVNQPERYLAFKLAYSYSGANFANPLATLSIPNGQSSIVDTVNSQPAFLMVGTVEPRKGHLQVIEAFSLLWQQGYEVNLIIIGAEGWLDLPDNQRRTIPHIVHVLNTHPENGRRLFWFKSVSDEALQEMYQHASCYIAASEGEGFGLPLMEAASYHLPILARAIAVFKEILGDNATYFETRDSQKLAKVIINWLDEFDKGSCPTPQLLKSLTWEESAKNLLEILGGDQWPIRWMPRPITKVHDVQEETVS</sequence>
<keyword evidence="5" id="KW-1185">Reference proteome</keyword>
<protein>
    <submittedName>
        <fullName evidence="4">Glycosyltransferase</fullName>
        <ecNumber evidence="4">2.4.1.-</ecNumber>
    </submittedName>
</protein>
<dbReference type="PANTHER" id="PTHR46401">
    <property type="entry name" value="GLYCOSYLTRANSFERASE WBBK-RELATED"/>
    <property type="match status" value="1"/>
</dbReference>
<dbReference type="PATRIC" id="fig|947033.5.peg.2864"/>
<dbReference type="CDD" id="cd03801">
    <property type="entry name" value="GT4_PimA-like"/>
    <property type="match status" value="1"/>
</dbReference>
<comment type="caution">
    <text evidence="4">The sequence shown here is derived from an EMBL/GenBank/DDBJ whole genome shotgun (WGS) entry which is preliminary data.</text>
</comment>
<feature type="domain" description="Glycosyl transferase family 1" evidence="2">
    <location>
        <begin position="224"/>
        <end position="380"/>
    </location>
</feature>
<dbReference type="STRING" id="947033.Lste_2699"/>
<evidence type="ECO:0000313" key="4">
    <source>
        <dbReference type="EMBL" id="KTD69541.1"/>
    </source>
</evidence>
<dbReference type="Pfam" id="PF00534">
    <property type="entry name" value="Glycos_transf_1"/>
    <property type="match status" value="3"/>
</dbReference>
<dbReference type="RefSeq" id="WP_058511471.1">
    <property type="nucleotide sequence ID" value="NZ_LNYY01000019.1"/>
</dbReference>
<feature type="domain" description="Glycosyl transferase family 1" evidence="2">
    <location>
        <begin position="1065"/>
        <end position="1217"/>
    </location>
</feature>
<dbReference type="EC" id="2.4.1.-" evidence="4"/>
<dbReference type="OrthoDB" id="5633170at2"/>
<dbReference type="AlphaFoldDB" id="A0A0W0ZJZ0"/>
<dbReference type="InterPro" id="IPR028098">
    <property type="entry name" value="Glyco_trans_4-like_N"/>
</dbReference>